<dbReference type="InterPro" id="IPR052563">
    <property type="entry name" value="FliK"/>
</dbReference>
<feature type="compositionally biased region" description="Polar residues" evidence="4">
    <location>
        <begin position="431"/>
        <end position="443"/>
    </location>
</feature>
<dbReference type="PANTHER" id="PTHR37533">
    <property type="entry name" value="FLAGELLAR HOOK-LENGTH CONTROL PROTEIN"/>
    <property type="match status" value="1"/>
</dbReference>
<organism evidence="6 7">
    <name type="scientific">Roseateles oligotrophus</name>
    <dbReference type="NCBI Taxonomy" id="1769250"/>
    <lineage>
        <taxon>Bacteria</taxon>
        <taxon>Pseudomonadati</taxon>
        <taxon>Pseudomonadota</taxon>
        <taxon>Betaproteobacteria</taxon>
        <taxon>Burkholderiales</taxon>
        <taxon>Sphaerotilaceae</taxon>
        <taxon>Roseateles</taxon>
    </lineage>
</organism>
<feature type="compositionally biased region" description="Low complexity" evidence="4">
    <location>
        <begin position="26"/>
        <end position="45"/>
    </location>
</feature>
<dbReference type="PRINTS" id="PR01007">
    <property type="entry name" value="FLGHOOKFLIK"/>
</dbReference>
<evidence type="ECO:0000313" key="6">
    <source>
        <dbReference type="EMBL" id="MBB4843547.1"/>
    </source>
</evidence>
<dbReference type="GO" id="GO:0009424">
    <property type="term" value="C:bacterial-type flagellum hook"/>
    <property type="evidence" value="ECO:0007669"/>
    <property type="project" value="InterPro"/>
</dbReference>
<keyword evidence="6" id="KW-0282">Flagellum</keyword>
<accession>A0A840LE01</accession>
<protein>
    <submittedName>
        <fullName evidence="6">Flagellar hook-length control protein FliK</fullName>
    </submittedName>
</protein>
<comment type="similarity">
    <text evidence="2">Belongs to the FliK family.</text>
</comment>
<keyword evidence="3" id="KW-1005">Bacterial flagellum biogenesis</keyword>
<keyword evidence="7" id="KW-1185">Reference proteome</keyword>
<feature type="region of interest" description="Disordered" evidence="4">
    <location>
        <begin position="1"/>
        <end position="274"/>
    </location>
</feature>
<gene>
    <name evidence="6" type="ORF">HNP55_002070</name>
</gene>
<feature type="region of interest" description="Disordered" evidence="4">
    <location>
        <begin position="428"/>
        <end position="487"/>
    </location>
</feature>
<feature type="compositionally biased region" description="Polar residues" evidence="4">
    <location>
        <begin position="110"/>
        <end position="131"/>
    </location>
</feature>
<evidence type="ECO:0000256" key="3">
    <source>
        <dbReference type="ARBA" id="ARBA00022795"/>
    </source>
</evidence>
<feature type="compositionally biased region" description="Basic and acidic residues" evidence="4">
    <location>
        <begin position="447"/>
        <end position="457"/>
    </location>
</feature>
<feature type="compositionally biased region" description="Polar residues" evidence="4">
    <location>
        <begin position="1"/>
        <end position="23"/>
    </location>
</feature>
<dbReference type="PANTHER" id="PTHR37533:SF2">
    <property type="entry name" value="FLAGELLAR HOOK-LENGTH CONTROL PROTEIN"/>
    <property type="match status" value="1"/>
</dbReference>
<evidence type="ECO:0000313" key="7">
    <source>
        <dbReference type="Proteomes" id="UP000562027"/>
    </source>
</evidence>
<dbReference type="InterPro" id="IPR021136">
    <property type="entry name" value="Flagellar_hook_control-like_C"/>
</dbReference>
<feature type="domain" description="Flagellar hook-length control protein-like C-terminal" evidence="5">
    <location>
        <begin position="359"/>
        <end position="438"/>
    </location>
</feature>
<comment type="function">
    <text evidence="1">Controls the length of the flagellar hook.</text>
</comment>
<dbReference type="AlphaFoldDB" id="A0A840LE01"/>
<dbReference type="InterPro" id="IPR038610">
    <property type="entry name" value="FliK-like_C_sf"/>
</dbReference>
<feature type="compositionally biased region" description="Low complexity" evidence="4">
    <location>
        <begin position="148"/>
        <end position="160"/>
    </location>
</feature>
<dbReference type="Proteomes" id="UP000562027">
    <property type="component" value="Unassembled WGS sequence"/>
</dbReference>
<dbReference type="Gene3D" id="3.30.750.140">
    <property type="match status" value="1"/>
</dbReference>
<evidence type="ECO:0000259" key="5">
    <source>
        <dbReference type="Pfam" id="PF02120"/>
    </source>
</evidence>
<dbReference type="Pfam" id="PF02120">
    <property type="entry name" value="Flg_hook"/>
    <property type="match status" value="1"/>
</dbReference>
<name>A0A840LE01_9BURK</name>
<keyword evidence="6" id="KW-0966">Cell projection</keyword>
<evidence type="ECO:0000256" key="1">
    <source>
        <dbReference type="ARBA" id="ARBA00003944"/>
    </source>
</evidence>
<comment type="caution">
    <text evidence="6">The sequence shown here is derived from an EMBL/GenBank/DDBJ whole genome shotgun (WGS) entry which is preliminary data.</text>
</comment>
<keyword evidence="6" id="KW-0969">Cilium</keyword>
<evidence type="ECO:0000256" key="4">
    <source>
        <dbReference type="SAM" id="MobiDB-lite"/>
    </source>
</evidence>
<feature type="compositionally biased region" description="Pro residues" evidence="4">
    <location>
        <begin position="46"/>
        <end position="69"/>
    </location>
</feature>
<dbReference type="InterPro" id="IPR001635">
    <property type="entry name" value="Flag_hook_Flik"/>
</dbReference>
<dbReference type="EMBL" id="JACHLP010000004">
    <property type="protein sequence ID" value="MBB4843547.1"/>
    <property type="molecule type" value="Genomic_DNA"/>
</dbReference>
<dbReference type="RefSeq" id="WP_184298946.1">
    <property type="nucleotide sequence ID" value="NZ_JACHLP010000004.1"/>
</dbReference>
<feature type="compositionally biased region" description="Basic and acidic residues" evidence="4">
    <location>
        <begin position="75"/>
        <end position="100"/>
    </location>
</feature>
<dbReference type="GO" id="GO:0044780">
    <property type="term" value="P:bacterial-type flagellum assembly"/>
    <property type="evidence" value="ECO:0007669"/>
    <property type="project" value="InterPro"/>
</dbReference>
<dbReference type="CDD" id="cd17470">
    <property type="entry name" value="T3SS_Flik_C"/>
    <property type="match status" value="1"/>
</dbReference>
<proteinExistence type="inferred from homology"/>
<sequence length="487" mass="48452">MSTVSSSIYGNTGPLSPPGSSTADRAGSGAQQGGAQFSALLSTFSPPKPSLPPSAQLPPPLPTPVPPPSQTAQQERAHAESKDSASKELERSNNARREAQQQEARLTARRSLNGSGNGSTDRVGRSSQPTPAYTGKTALPGEDGVRAGGEAAAEDAQALASSKKTGAKDGSDVAATAEAAEPGSPQPRKPELDAQALPPLSDQAGGRPSGGASGESTEDEAKSGLASSEEGGPLQGAHPARRDGAKALDGAANTARPAAGQGGSSAASSLDKNAAEGMQKATATAFGQSLQAADASTNAAPASAEAGASFSAALSAATAGAAAGAARPEAAATPASHPVMLAQPLHSPAFVPEMAARLSVLAAEGVQEARLHLNPAEMGPVAVQIVVDGQQAQVSFHAENAETRAVLERGLPDLAAALRDNGLTLSGGGVFQQQMNQPGQASAQAGEEGRRGSRSPERSALPVENQVNGLGSPVSARKSQGVVDLYA</sequence>
<reference evidence="6 7" key="1">
    <citation type="submission" date="2020-08" db="EMBL/GenBank/DDBJ databases">
        <title>Functional genomics of gut bacteria from endangered species of beetles.</title>
        <authorList>
            <person name="Carlos-Shanley C."/>
        </authorList>
    </citation>
    <scope>NUCLEOTIDE SEQUENCE [LARGE SCALE GENOMIC DNA]</scope>
    <source>
        <strain evidence="6 7">S00239</strain>
    </source>
</reference>
<evidence type="ECO:0000256" key="2">
    <source>
        <dbReference type="ARBA" id="ARBA00009149"/>
    </source>
</evidence>